<dbReference type="Pfam" id="PF00473">
    <property type="entry name" value="CRF"/>
    <property type="match status" value="1"/>
</dbReference>
<dbReference type="GO" id="GO:0005615">
    <property type="term" value="C:extracellular space"/>
    <property type="evidence" value="ECO:0007669"/>
    <property type="project" value="TreeGrafter"/>
</dbReference>
<evidence type="ECO:0000256" key="5">
    <source>
        <dbReference type="ARBA" id="ARBA00022702"/>
    </source>
</evidence>
<keyword evidence="3" id="KW-0964">Secreted</keyword>
<reference evidence="10" key="1">
    <citation type="submission" date="2025-08" db="UniProtKB">
        <authorList>
            <consortium name="Ensembl"/>
        </authorList>
    </citation>
    <scope>IDENTIFICATION</scope>
</reference>
<dbReference type="GO" id="GO:0070093">
    <property type="term" value="P:negative regulation of glucagon secretion"/>
    <property type="evidence" value="ECO:0007669"/>
    <property type="project" value="TreeGrafter"/>
</dbReference>
<comment type="similarity">
    <text evidence="2">Belongs to the sauvagine/corticotropin-releasing factor/urotensin I family.</text>
</comment>
<dbReference type="Gene3D" id="6.10.250.1920">
    <property type="match status" value="1"/>
</dbReference>
<dbReference type="OrthoDB" id="9837731at2759"/>
<keyword evidence="5" id="KW-0372">Hormone</keyword>
<evidence type="ECO:0000256" key="7">
    <source>
        <dbReference type="SAM" id="MobiDB-lite"/>
    </source>
</evidence>
<evidence type="ECO:0000256" key="4">
    <source>
        <dbReference type="ARBA" id="ARBA00022685"/>
    </source>
</evidence>
<keyword evidence="4" id="KW-0165">Cleavage on pair of basic residues</keyword>
<dbReference type="Proteomes" id="UP000694621">
    <property type="component" value="Unplaced"/>
</dbReference>
<proteinExistence type="inferred from homology"/>
<dbReference type="InterPro" id="IPR003620">
    <property type="entry name" value="Urocortin_CRF"/>
</dbReference>
<evidence type="ECO:0000256" key="1">
    <source>
        <dbReference type="ARBA" id="ARBA00004613"/>
    </source>
</evidence>
<keyword evidence="8" id="KW-0472">Membrane</keyword>
<evidence type="ECO:0000256" key="8">
    <source>
        <dbReference type="SAM" id="Phobius"/>
    </source>
</evidence>
<evidence type="ECO:0000259" key="9">
    <source>
        <dbReference type="SMART" id="SM00039"/>
    </source>
</evidence>
<evidence type="ECO:0000313" key="10">
    <source>
        <dbReference type="Ensembl" id="ENSAMXP00005051607.1"/>
    </source>
</evidence>
<keyword evidence="6" id="KW-0732">Signal</keyword>
<keyword evidence="8" id="KW-1133">Transmembrane helix</keyword>
<dbReference type="GO" id="GO:0017045">
    <property type="term" value="F:corticotropin-releasing hormone activity"/>
    <property type="evidence" value="ECO:0007669"/>
    <property type="project" value="TreeGrafter"/>
</dbReference>
<sequence length="136" mass="14790">IKPVATIYLLVTAHFLLHGALFFSRIWIAPSAAALCSVIRPAEGHHRSMALADSADVSAEEQGSSFAPEPDPLRLGARAGGAGRTKRLQGSKPTSLDLTFHMLRELLQTSRAESLSHRARFNQHLLKTLGKRAELV</sequence>
<dbReference type="PANTHER" id="PTHR15035:SF9">
    <property type="entry name" value="CORTICOLIBERIN"/>
    <property type="match status" value="1"/>
</dbReference>
<dbReference type="SMART" id="SM00039">
    <property type="entry name" value="CRF"/>
    <property type="match status" value="1"/>
</dbReference>
<keyword evidence="8" id="KW-0812">Transmembrane</keyword>
<evidence type="ECO:0000256" key="3">
    <source>
        <dbReference type="ARBA" id="ARBA00022525"/>
    </source>
</evidence>
<dbReference type="PANTHER" id="PTHR15035">
    <property type="entry name" value="CORTICOLIBERIN/UROCORTIN"/>
    <property type="match status" value="1"/>
</dbReference>
<dbReference type="InterPro" id="IPR000187">
    <property type="entry name" value="CRF"/>
</dbReference>
<evidence type="ECO:0000256" key="2">
    <source>
        <dbReference type="ARBA" id="ARBA00009287"/>
    </source>
</evidence>
<evidence type="ECO:0000313" key="11">
    <source>
        <dbReference type="Proteomes" id="UP000694621"/>
    </source>
</evidence>
<feature type="transmembrane region" description="Helical" evidence="8">
    <location>
        <begin position="7"/>
        <end position="28"/>
    </location>
</feature>
<dbReference type="GO" id="GO:0032811">
    <property type="term" value="P:negative regulation of epinephrine secretion"/>
    <property type="evidence" value="ECO:0007669"/>
    <property type="project" value="TreeGrafter"/>
</dbReference>
<dbReference type="AlphaFoldDB" id="A0A8B9LFF1"/>
<dbReference type="PRINTS" id="PR01612">
    <property type="entry name" value="CRFFAMILY"/>
</dbReference>
<protein>
    <recommendedName>
        <fullName evidence="9">Corticotropin-releasing factor domain-containing protein</fullName>
    </recommendedName>
</protein>
<organism evidence="10 11">
    <name type="scientific">Astyanax mexicanus</name>
    <name type="common">Blind cave fish</name>
    <name type="synonym">Astyanax fasciatus mexicanus</name>
    <dbReference type="NCBI Taxonomy" id="7994"/>
    <lineage>
        <taxon>Eukaryota</taxon>
        <taxon>Metazoa</taxon>
        <taxon>Chordata</taxon>
        <taxon>Craniata</taxon>
        <taxon>Vertebrata</taxon>
        <taxon>Euteleostomi</taxon>
        <taxon>Actinopterygii</taxon>
        <taxon>Neopterygii</taxon>
        <taxon>Teleostei</taxon>
        <taxon>Ostariophysi</taxon>
        <taxon>Characiformes</taxon>
        <taxon>Characoidei</taxon>
        <taxon>Acestrorhamphidae</taxon>
        <taxon>Acestrorhamphinae</taxon>
        <taxon>Astyanax</taxon>
    </lineage>
</organism>
<comment type="subcellular location">
    <subcellularLocation>
        <location evidence="1">Secreted</location>
    </subcellularLocation>
</comment>
<feature type="region of interest" description="Disordered" evidence="7">
    <location>
        <begin position="53"/>
        <end position="92"/>
    </location>
</feature>
<accession>A0A8B9LFF1</accession>
<dbReference type="Ensembl" id="ENSAMXT00005055877.1">
    <property type="protein sequence ID" value="ENSAMXP00005051607.1"/>
    <property type="gene ID" value="ENSAMXG00005023297.1"/>
</dbReference>
<feature type="domain" description="Corticotropin-releasing factor" evidence="9">
    <location>
        <begin position="90"/>
        <end position="129"/>
    </location>
</feature>
<evidence type="ECO:0000256" key="6">
    <source>
        <dbReference type="ARBA" id="ARBA00022729"/>
    </source>
</evidence>
<name>A0A8B9LFF1_ASTMX</name>
<dbReference type="GO" id="GO:0051464">
    <property type="term" value="P:positive regulation of cortisol secretion"/>
    <property type="evidence" value="ECO:0007669"/>
    <property type="project" value="TreeGrafter"/>
</dbReference>